<dbReference type="InterPro" id="IPR011519">
    <property type="entry name" value="UnbV_ASPIC"/>
</dbReference>
<dbReference type="SUPFAM" id="SSF69318">
    <property type="entry name" value="Integrin alpha N-terminal domain"/>
    <property type="match status" value="3"/>
</dbReference>
<dbReference type="Proteomes" id="UP001596043">
    <property type="component" value="Unassembled WGS sequence"/>
</dbReference>
<dbReference type="InterPro" id="IPR028994">
    <property type="entry name" value="Integrin_alpha_N"/>
</dbReference>
<evidence type="ECO:0000259" key="2">
    <source>
        <dbReference type="Pfam" id="PF07593"/>
    </source>
</evidence>
<reference evidence="4" key="1">
    <citation type="journal article" date="2019" name="Int. J. Syst. Evol. Microbiol.">
        <title>The Global Catalogue of Microorganisms (GCM) 10K type strain sequencing project: providing services to taxonomists for standard genome sequencing and annotation.</title>
        <authorList>
            <consortium name="The Broad Institute Genomics Platform"/>
            <consortium name="The Broad Institute Genome Sequencing Center for Infectious Disease"/>
            <person name="Wu L."/>
            <person name="Ma J."/>
        </authorList>
    </citation>
    <scope>NUCLEOTIDE SEQUENCE [LARGE SCALE GENOMIC DNA]</scope>
    <source>
        <strain evidence="4">YJ-61-S</strain>
    </source>
</reference>
<dbReference type="RefSeq" id="WP_379978272.1">
    <property type="nucleotide sequence ID" value="NZ_JBHSFV010000004.1"/>
</dbReference>
<sequence>MKLLFVIVVSSLFFISCKEEIKHQLTFVEATHTGISFSNNIQNQTELNILNYLYFYNGAGTAIADFNNDGLNDIYFTSNQQADQLYINKGKLQFENSTASSGITNDQGWTTGVTTVDINNDGRIDIYISKVSGHLDLKGSNLLYVNQGNDSSGIPQFKEQAKDYGLALEGLASQATFFDYDLDGDLDVFMLNHSLYPNSNYGKGALRKQKDTLYGDKLLENQNGQFVDATDTSRIFQSRIGYGLGISVADVNDDGYPDIYIGNDFFENDYLYINQKNKTFIEVNSTESTLGHSSHFSMGNAISDINNDGLPDIMSLDMLPEDLHTLKVSGAEYNYPIFQNQLRNGYEPQFMQNTLHLNLGNDTYTETAFLSGISATEWSWSPLVADFDNDGYKDIYITNGIQGATNDMDFVNFISNEKIQKKLGKGMSSEELLFIDELPEKKTINYFFKNTGNAQFKDVSDQWQVPQTSFSNGASYADLDNDGDLDLVVNNVNQNAFILENTTRKDSSATHYLKIDFKGSDQNTQGIGAKVAVYTKEQQQFFQNYTTQGYLSASPASVLAGIGTYQQVDSLRVIWPDGKYQILKNIKADQQLVLDYQNASEAPYDFKKNTATSLLSVAPTPINFVHKDATSIEFSRSPLIPYATTNLGPYITTGDLNNDQKEDIVTLGAKGQPSQIWLQDEAGGFQERSLPDAKDTKINEDTHALIFDANGDQQNDLLIVSGGNEFKRGKPLTPRLYITSQDSLQRDQEQFKDLFINASKVTAVDLDKDGDLDLCITANVVPHQFGLTPTQYLFKNDGKGHFEDITASYAKDFQQIGNVYDISWQDLNQDGYPDAIVVGHWMPISIFINDGISLRLQKNKGLQNTHGWWNTLKVADFDNDGDLDIIAGNWGLNTRLQPTLEEPVTLYRNDFDDNNQIDPIVTYYYQGTETTIATKDELVKQIPLINKRFLSYNAFAKAELEELLGKKKLQSSDKKQAYLFASTYFENKGNNIFEAHELPFLAQVSTVQDMLVEDVDEDGFLDVILVGNTYEISTQLGRLDGSHGVFLKNDTKGGFTALSNQNYDINGASRSIRKIKIKDQIFYVVGRNNNTPLFLKKEK</sequence>
<dbReference type="InterPro" id="IPR013517">
    <property type="entry name" value="FG-GAP"/>
</dbReference>
<dbReference type="EMBL" id="JBHSFV010000004">
    <property type="protein sequence ID" value="MFC4634048.1"/>
    <property type="molecule type" value="Genomic_DNA"/>
</dbReference>
<organism evidence="3 4">
    <name type="scientific">Dokdonia ponticola</name>
    <dbReference type="NCBI Taxonomy" id="2041041"/>
    <lineage>
        <taxon>Bacteria</taxon>
        <taxon>Pseudomonadati</taxon>
        <taxon>Bacteroidota</taxon>
        <taxon>Flavobacteriia</taxon>
        <taxon>Flavobacteriales</taxon>
        <taxon>Flavobacteriaceae</taxon>
        <taxon>Dokdonia</taxon>
    </lineage>
</organism>
<dbReference type="PANTHER" id="PTHR16026:SF0">
    <property type="entry name" value="CARTILAGE ACIDIC PROTEIN 1"/>
    <property type="match status" value="1"/>
</dbReference>
<keyword evidence="1" id="KW-0732">Signal</keyword>
<evidence type="ECO:0000313" key="4">
    <source>
        <dbReference type="Proteomes" id="UP001596043"/>
    </source>
</evidence>
<dbReference type="InterPro" id="IPR027039">
    <property type="entry name" value="Crtac1"/>
</dbReference>
<dbReference type="Pfam" id="PF13517">
    <property type="entry name" value="FG-GAP_3"/>
    <property type="match status" value="4"/>
</dbReference>
<evidence type="ECO:0000256" key="1">
    <source>
        <dbReference type="ARBA" id="ARBA00022729"/>
    </source>
</evidence>
<protein>
    <submittedName>
        <fullName evidence="3">VCBS repeat-containing protein</fullName>
    </submittedName>
</protein>
<evidence type="ECO:0000313" key="3">
    <source>
        <dbReference type="EMBL" id="MFC4634048.1"/>
    </source>
</evidence>
<feature type="domain" description="ASPIC/UnbV" evidence="2">
    <location>
        <begin position="526"/>
        <end position="592"/>
    </location>
</feature>
<dbReference type="Pfam" id="PF07593">
    <property type="entry name" value="UnbV_ASPIC"/>
    <property type="match status" value="1"/>
</dbReference>
<keyword evidence="4" id="KW-1185">Reference proteome</keyword>
<comment type="caution">
    <text evidence="3">The sequence shown here is derived from an EMBL/GenBank/DDBJ whole genome shotgun (WGS) entry which is preliminary data.</text>
</comment>
<accession>A0ABV9HW57</accession>
<name>A0ABV9HW57_9FLAO</name>
<gene>
    <name evidence="3" type="ORF">ACFO3O_09025</name>
</gene>
<dbReference type="PANTHER" id="PTHR16026">
    <property type="entry name" value="CARTILAGE ACIDIC PROTEIN 1"/>
    <property type="match status" value="1"/>
</dbReference>
<dbReference type="Gene3D" id="2.130.10.130">
    <property type="entry name" value="Integrin alpha, N-terminal"/>
    <property type="match status" value="3"/>
</dbReference>
<proteinExistence type="predicted"/>
<dbReference type="PROSITE" id="PS51257">
    <property type="entry name" value="PROKAR_LIPOPROTEIN"/>
    <property type="match status" value="1"/>
</dbReference>